<dbReference type="Proteomes" id="UP001212997">
    <property type="component" value="Unassembled WGS sequence"/>
</dbReference>
<feature type="domain" description="BUB1 N-terminal" evidence="8">
    <location>
        <begin position="20"/>
        <end position="179"/>
    </location>
</feature>
<evidence type="ECO:0000259" key="7">
    <source>
        <dbReference type="PROSITE" id="PS50011"/>
    </source>
</evidence>
<keyword evidence="5" id="KW-0175">Coiled coil</keyword>
<evidence type="ECO:0000256" key="2">
    <source>
        <dbReference type="ARBA" id="ARBA00022454"/>
    </source>
</evidence>
<feature type="compositionally biased region" description="Acidic residues" evidence="6">
    <location>
        <begin position="582"/>
        <end position="595"/>
    </location>
</feature>
<feature type="region of interest" description="Disordered" evidence="6">
    <location>
        <begin position="408"/>
        <end position="442"/>
    </location>
</feature>
<evidence type="ECO:0000256" key="4">
    <source>
        <dbReference type="ARBA" id="ARBA00023328"/>
    </source>
</evidence>
<evidence type="ECO:0000256" key="3">
    <source>
        <dbReference type="ARBA" id="ARBA00022838"/>
    </source>
</evidence>
<dbReference type="SMART" id="SM00220">
    <property type="entry name" value="S_TKc"/>
    <property type="match status" value="1"/>
</dbReference>
<evidence type="ECO:0000256" key="6">
    <source>
        <dbReference type="SAM" id="MobiDB-lite"/>
    </source>
</evidence>
<dbReference type="GO" id="GO:0032991">
    <property type="term" value="C:protein-containing complex"/>
    <property type="evidence" value="ECO:0007669"/>
    <property type="project" value="UniProtKB-ARBA"/>
</dbReference>
<feature type="region of interest" description="Disordered" evidence="6">
    <location>
        <begin position="736"/>
        <end position="758"/>
    </location>
</feature>
<feature type="compositionally biased region" description="Acidic residues" evidence="6">
    <location>
        <begin position="547"/>
        <end position="561"/>
    </location>
</feature>
<dbReference type="Gene3D" id="6.10.20.170">
    <property type="match status" value="1"/>
</dbReference>
<dbReference type="Pfam" id="PF08171">
    <property type="entry name" value="Mad3_BUB1_II"/>
    <property type="match status" value="1"/>
</dbReference>
<dbReference type="Pfam" id="PF08311">
    <property type="entry name" value="Mad3_BUB1_I"/>
    <property type="match status" value="1"/>
</dbReference>
<feature type="region of interest" description="Disordered" evidence="6">
    <location>
        <begin position="152"/>
        <end position="238"/>
    </location>
</feature>
<keyword evidence="2" id="KW-0158">Chromosome</keyword>
<dbReference type="GO" id="GO:0005634">
    <property type="term" value="C:nucleus"/>
    <property type="evidence" value="ECO:0007669"/>
    <property type="project" value="TreeGrafter"/>
</dbReference>
<evidence type="ECO:0000313" key="9">
    <source>
        <dbReference type="EMBL" id="KAJ3491778.1"/>
    </source>
</evidence>
<feature type="region of interest" description="Disordered" evidence="6">
    <location>
        <begin position="793"/>
        <end position="813"/>
    </location>
</feature>
<organism evidence="9 10">
    <name type="scientific">Meripilus lineatus</name>
    <dbReference type="NCBI Taxonomy" id="2056292"/>
    <lineage>
        <taxon>Eukaryota</taxon>
        <taxon>Fungi</taxon>
        <taxon>Dikarya</taxon>
        <taxon>Basidiomycota</taxon>
        <taxon>Agaricomycotina</taxon>
        <taxon>Agaricomycetes</taxon>
        <taxon>Polyporales</taxon>
        <taxon>Meripilaceae</taxon>
        <taxon>Meripilus</taxon>
    </lineage>
</organism>
<dbReference type="Gene3D" id="1.25.40.430">
    <property type="match status" value="1"/>
</dbReference>
<comment type="caution">
    <text evidence="9">The sequence shown here is derived from an EMBL/GenBank/DDBJ whole genome shotgun (WGS) entry which is preliminary data.</text>
</comment>
<dbReference type="InterPro" id="IPR000719">
    <property type="entry name" value="Prot_kinase_dom"/>
</dbReference>
<dbReference type="Pfam" id="PF00069">
    <property type="entry name" value="Pkinase"/>
    <property type="match status" value="1"/>
</dbReference>
<dbReference type="GO" id="GO:0005524">
    <property type="term" value="F:ATP binding"/>
    <property type="evidence" value="ECO:0007669"/>
    <property type="project" value="InterPro"/>
</dbReference>
<dbReference type="PANTHER" id="PTHR14030:SF4">
    <property type="entry name" value="BUB1 KINASE, ISOFORM A-RELATED"/>
    <property type="match status" value="1"/>
</dbReference>
<reference evidence="9" key="1">
    <citation type="submission" date="2022-07" db="EMBL/GenBank/DDBJ databases">
        <title>Genome Sequence of Physisporinus lineatus.</title>
        <authorList>
            <person name="Buettner E."/>
        </authorList>
    </citation>
    <scope>NUCLEOTIDE SEQUENCE</scope>
    <source>
        <strain evidence="9">VT162</strain>
    </source>
</reference>
<feature type="region of interest" description="Disordered" evidence="6">
    <location>
        <begin position="270"/>
        <end position="296"/>
    </location>
</feature>
<dbReference type="SUPFAM" id="SSF56112">
    <property type="entry name" value="Protein kinase-like (PK-like)"/>
    <property type="match status" value="1"/>
</dbReference>
<evidence type="ECO:0000256" key="5">
    <source>
        <dbReference type="SAM" id="Coils"/>
    </source>
</evidence>
<dbReference type="GO" id="GO:0051754">
    <property type="term" value="P:meiotic sister chromatid cohesion, centromeric"/>
    <property type="evidence" value="ECO:0007669"/>
    <property type="project" value="TreeGrafter"/>
</dbReference>
<dbReference type="InterPro" id="IPR013212">
    <property type="entry name" value="Mad3/Bub1_I"/>
</dbReference>
<evidence type="ECO:0000313" key="10">
    <source>
        <dbReference type="Proteomes" id="UP001212997"/>
    </source>
</evidence>
<name>A0AAD5YJB1_9APHY</name>
<proteinExistence type="predicted"/>
<feature type="compositionally biased region" description="Acidic residues" evidence="6">
    <location>
        <begin position="800"/>
        <end position="813"/>
    </location>
</feature>
<feature type="region of interest" description="Disordered" evidence="6">
    <location>
        <begin position="459"/>
        <end position="595"/>
    </location>
</feature>
<feature type="coiled-coil region" evidence="5">
    <location>
        <begin position="646"/>
        <end position="676"/>
    </location>
</feature>
<feature type="compositionally biased region" description="Low complexity" evidence="6">
    <location>
        <begin position="744"/>
        <end position="753"/>
    </location>
</feature>
<feature type="compositionally biased region" description="Low complexity" evidence="6">
    <location>
        <begin position="155"/>
        <end position="169"/>
    </location>
</feature>
<dbReference type="PROSITE" id="PS00108">
    <property type="entry name" value="PROTEIN_KINASE_ST"/>
    <property type="match status" value="1"/>
</dbReference>
<keyword evidence="3" id="KW-0995">Kinetochore</keyword>
<dbReference type="GO" id="GO:0000776">
    <property type="term" value="C:kinetochore"/>
    <property type="evidence" value="ECO:0007669"/>
    <property type="project" value="UniProtKB-KW"/>
</dbReference>
<evidence type="ECO:0000259" key="8">
    <source>
        <dbReference type="PROSITE" id="PS51489"/>
    </source>
</evidence>
<dbReference type="AlphaFoldDB" id="A0AAD5YJB1"/>
<protein>
    <submittedName>
        <fullName evidence="9">Uncharacterized protein</fullName>
    </submittedName>
</protein>
<evidence type="ECO:0000256" key="1">
    <source>
        <dbReference type="ARBA" id="ARBA00004629"/>
    </source>
</evidence>
<keyword evidence="10" id="KW-1185">Reference proteome</keyword>
<dbReference type="CDD" id="cd13981">
    <property type="entry name" value="STKc_Bub1_BubR1"/>
    <property type="match status" value="1"/>
</dbReference>
<dbReference type="InterPro" id="IPR011009">
    <property type="entry name" value="Kinase-like_dom_sf"/>
</dbReference>
<dbReference type="GO" id="GO:0004672">
    <property type="term" value="F:protein kinase activity"/>
    <property type="evidence" value="ECO:0007669"/>
    <property type="project" value="InterPro"/>
</dbReference>
<feature type="compositionally biased region" description="Low complexity" evidence="6">
    <location>
        <begin position="200"/>
        <end position="219"/>
    </location>
</feature>
<dbReference type="PROSITE" id="PS50011">
    <property type="entry name" value="PROTEIN_KINASE_DOM"/>
    <property type="match status" value="1"/>
</dbReference>
<dbReference type="SMART" id="SM00777">
    <property type="entry name" value="Mad3_BUB1_I"/>
    <property type="match status" value="1"/>
</dbReference>
<sequence>MDAASSSRLEKQREKYRARLDAALEEEEDPLAAYHEFVKWTIDNYQQRLIARSGLLELLEEATRRFKDDSAYKSDLRYLKLWSLFASHVEDPTSIYDFLLTNDIGKIYAQVYEDYAAALEANGRRTDADKIYQLGIQRRARPLERLKKRYAEFQSRPNSSRPSSHSNSSLWRDAPSQTQALRRDPFLNYPDPKPGHSSRSRSTNTHSSTASSSAQPSSSGHDHNRYAHILAPPVPGKRPEKLRFNLSLLFTKESGEFSIAEARARSMGLLGKKWGPPPEATRVNFSDEGSKTRNTTGRKAVGFAAPEPTVTLATKEALADVFGMYNSPDRSQRYGPVAGSKHAPVRKIEPITPMSLHAPFRAATSNENADASKTPTAFRPYVDQSAIKKENSTPAPPQKFKPYVDEDASFAPQRNENAFPPKTPSTFRPLQEEPRTLPKVFTPAAPPLERVLSRKDIFVDEPKLAPPPPQSENSVFSQPGFKVFSRPPASTENAPPPAPPPASAPAPSVFKPFVDNAPPSRQPFVPTRSVLGERTPFRPVPTPQPVEEPEEQAIDPEEDYYDYSTTESSDIDDPPRNLEVPIEGEEDPNAFDDDDVDSYQVPLGGRLGQFNVMTPITERTYEFTSSTRGLPTPYDPLGRAFHNDPVVAAEQLAAELRQEEEEEEEADDEVKYIEERTGTLSLSDAIAVASKFNPPNPCNPFDPPIMSTLLSLVPMDLGFRDMRSQESNQLDALQKFGRKKARRASGNSNSSRSGNDDRYKVNLADRSYEATEKLGEGGFGAVFAAIDIHAAQEKRRQEGMDDEDSDDFDDDEETPRVALKVVKPRNLWEFHVLRQIHRTLSPQPRRSIITPEALYAYKDESFLVLELCEQGSLLDVINRAPQAGITQQGACLDELLVMFFSIELIRLIEGMHKAGFIHGDVKIDNCLLRLEDVPGSASSWSTIYQPSGEGGWSYKGVKMIDFGRTIDTKLFPSGQQYIGDWDTDARDCLEMREGRPWSYQTDYFGLAGIIYCLLYGKYIEASSVTLVASSAQDQPRYKLSTPFKRYWQGDIWTRLFDLLLNSSMARPDGKLPLCEELGGLRVEMETWLQANCNRASNSLKGLLKKISVSLY</sequence>
<dbReference type="PROSITE" id="PS51489">
    <property type="entry name" value="BUB1_N"/>
    <property type="match status" value="1"/>
</dbReference>
<dbReference type="InterPro" id="IPR008271">
    <property type="entry name" value="Ser/Thr_kinase_AS"/>
</dbReference>
<dbReference type="GO" id="GO:0007094">
    <property type="term" value="P:mitotic spindle assembly checkpoint signaling"/>
    <property type="evidence" value="ECO:0007669"/>
    <property type="project" value="InterPro"/>
</dbReference>
<feature type="domain" description="Protein kinase" evidence="7">
    <location>
        <begin position="768"/>
        <end position="1111"/>
    </location>
</feature>
<dbReference type="EMBL" id="JANAWD010000007">
    <property type="protein sequence ID" value="KAJ3491778.1"/>
    <property type="molecule type" value="Genomic_DNA"/>
</dbReference>
<dbReference type="PANTHER" id="PTHR14030">
    <property type="entry name" value="MITOTIC CHECKPOINT SERINE/THREONINE-PROTEIN KINASE BUB1"/>
    <property type="match status" value="1"/>
</dbReference>
<accession>A0AAD5YJB1</accession>
<gene>
    <name evidence="9" type="ORF">NLI96_g434</name>
</gene>
<dbReference type="Gene3D" id="1.10.510.10">
    <property type="entry name" value="Transferase(Phosphotransferase) domain 1"/>
    <property type="match status" value="1"/>
</dbReference>
<feature type="compositionally biased region" description="Pro residues" evidence="6">
    <location>
        <begin position="494"/>
        <end position="504"/>
    </location>
</feature>
<keyword evidence="4" id="KW-0137">Centromere</keyword>
<dbReference type="InterPro" id="IPR012572">
    <property type="entry name" value="Mad3/Bub1_II"/>
</dbReference>
<dbReference type="InterPro" id="IPR015661">
    <property type="entry name" value="Bub1/Mad3"/>
</dbReference>
<comment type="subcellular location">
    <subcellularLocation>
        <location evidence="1">Chromosome</location>
        <location evidence="1">Centromere</location>
        <location evidence="1">Kinetochore</location>
    </subcellularLocation>
</comment>